<sequence>MFSKTSSTQCPFSSIQCPFTFSDLASPGRVLVSEDVWNSLLSVSGQDSATGDFEIRNQDVDGLGSITTLYGVILSKEYINMFSSNSNADHRTYSCSVTALSPIQLTDVTLIASNVQAFLTSREEREKMERWLCMEDRIIRSGDFLYGRLTGESFEDCYNQFEPSCSFEIGMSEPVLQGYAVLGRTRFLVTAVYPTLQDLLPSATVSLNGSTLSPNSDDEEFTIDENFLAWSSLHDIGLELSAFPMHTSQDSEGLQPTTRPDGRDSVSIPLMFFPKPLLHHPNHVVNESCAMFVHTKDLGKIGIFSGDWVLVGSQKGDMRLAQIHAIEDNIYSATHCYGHPFGAEPPFVPTAKSLTLSRIASPLSLDKNYQSAMLWSVKLYFETARRLVKKGDIIAIPLHMKYGLVVDENIGDLDAMNDIDNRLEMSSMGPMSGFFLVTNVVHDVLDVNDSNLKVDAFSGSIIGELGCWIDSSKTRVIQAGIEHAFVPDTQYYSSISEETGTLFDQCSSSIPFHKLCELASAVQRENVSMFGLDLTVLLKGSAGSSMILATHLVAAKLGFHLLKVNVYDTIGETEAKTEARLREQFDAAISCSPCIFLLQDIDALAQTTQVESGREFAVVPLFREFLRELDMNWKRTGFPVPSESERCVLLKSMLSDSYLAADVPTRNLTVQTAALTDNDLADFVSQARLYAIERTKKTVETMSYHQLAVAIHHAGLILTGADFEGAIVKARASFSHGIGAPSIPSVSWDDVGGLAKVKKDILDTIQLPLDNPTLFVNGLKQRSGDYNYLNRAITSLLSNILGILLYGPPGTGKTLLAKAVATSCSLNFFSVKGPELLNMYIGESEANVRRVFQRARDAKPCVIFFDELDSVAPKRGNHGDSGGVMDRIVSQLLAELDGMSSADSGDVFVIGATNRPDLLDSALLRPGRFDRLLYLGVSDTHEAQLAILEALTRKFCLHSQVNLKSFVEQCPFNYTGADFYALCSDAILKAMARKAQEVENTIERMNRQSCLPIHQYPITPQYYLSELASSSETDVVVSLDDFQEALRELVPSVSQSEMEHYALIQKRFASNIGEIPGNEGLYNP</sequence>
<dbReference type="InterPro" id="IPR003959">
    <property type="entry name" value="ATPase_AAA_core"/>
</dbReference>
<dbReference type="SMART" id="SM00382">
    <property type="entry name" value="AAA"/>
    <property type="match status" value="1"/>
</dbReference>
<dbReference type="Gene3D" id="1.10.8.60">
    <property type="match status" value="2"/>
</dbReference>
<keyword evidence="5" id="KW-0378">Hydrolase</keyword>
<dbReference type="InterPro" id="IPR003960">
    <property type="entry name" value="ATPase_AAA_CS"/>
</dbReference>
<keyword evidence="7" id="KW-0472">Membrane</keyword>
<evidence type="ECO:0000256" key="5">
    <source>
        <dbReference type="ARBA" id="ARBA00022801"/>
    </source>
</evidence>
<dbReference type="EMBL" id="SGPK01000218">
    <property type="protein sequence ID" value="THH06073.1"/>
    <property type="molecule type" value="Genomic_DNA"/>
</dbReference>
<dbReference type="Pfam" id="PF23315">
    <property type="entry name" value="PEX6_4th"/>
    <property type="match status" value="1"/>
</dbReference>
<evidence type="ECO:0000256" key="3">
    <source>
        <dbReference type="ARBA" id="ARBA00022593"/>
    </source>
</evidence>
<evidence type="ECO:0000256" key="2">
    <source>
        <dbReference type="ARBA" id="ARBA00006914"/>
    </source>
</evidence>
<comment type="catalytic activity">
    <reaction evidence="10">
        <text>ATP + H2O = ADP + phosphate + H(+)</text>
        <dbReference type="Rhea" id="RHEA:13065"/>
        <dbReference type="ChEBI" id="CHEBI:15377"/>
        <dbReference type="ChEBI" id="CHEBI:15378"/>
        <dbReference type="ChEBI" id="CHEBI:30616"/>
        <dbReference type="ChEBI" id="CHEBI:43474"/>
        <dbReference type="ChEBI" id="CHEBI:456216"/>
    </reaction>
    <physiologicalReaction direction="left-to-right" evidence="10">
        <dbReference type="Rhea" id="RHEA:13066"/>
    </physiologicalReaction>
</comment>
<dbReference type="GO" id="GO:0016558">
    <property type="term" value="P:protein import into peroxisome matrix"/>
    <property type="evidence" value="ECO:0007669"/>
    <property type="project" value="TreeGrafter"/>
</dbReference>
<evidence type="ECO:0000313" key="13">
    <source>
        <dbReference type="Proteomes" id="UP000308199"/>
    </source>
</evidence>
<keyword evidence="6" id="KW-0067">ATP-binding</keyword>
<dbReference type="PANTHER" id="PTHR23077">
    <property type="entry name" value="AAA-FAMILY ATPASE"/>
    <property type="match status" value="1"/>
</dbReference>
<dbReference type="GO" id="GO:0005524">
    <property type="term" value="F:ATP binding"/>
    <property type="evidence" value="ECO:0007669"/>
    <property type="project" value="UniProtKB-KW"/>
</dbReference>
<evidence type="ECO:0000256" key="4">
    <source>
        <dbReference type="ARBA" id="ARBA00022741"/>
    </source>
</evidence>
<dbReference type="PANTHER" id="PTHR23077:SF9">
    <property type="entry name" value="PEROXISOMAL ATPASE PEX6"/>
    <property type="match status" value="1"/>
</dbReference>
<comment type="caution">
    <text evidence="12">The sequence shown here is derived from an EMBL/GenBank/DDBJ whole genome shotgun (WGS) entry which is preliminary data.</text>
</comment>
<dbReference type="InterPro" id="IPR050168">
    <property type="entry name" value="AAA_ATPase_domain"/>
</dbReference>
<evidence type="ECO:0000256" key="10">
    <source>
        <dbReference type="ARBA" id="ARBA00048778"/>
    </source>
</evidence>
<feature type="domain" description="AAA+ ATPase" evidence="11">
    <location>
        <begin position="799"/>
        <end position="939"/>
    </location>
</feature>
<evidence type="ECO:0000256" key="1">
    <source>
        <dbReference type="ARBA" id="ARBA00004370"/>
    </source>
</evidence>
<evidence type="ECO:0000256" key="9">
    <source>
        <dbReference type="ARBA" id="ARBA00034920"/>
    </source>
</evidence>
<dbReference type="Proteomes" id="UP000308199">
    <property type="component" value="Unassembled WGS sequence"/>
</dbReference>
<name>A0A4V3XCJ1_9AGAM</name>
<dbReference type="PROSITE" id="PS00674">
    <property type="entry name" value="AAA"/>
    <property type="match status" value="1"/>
</dbReference>
<dbReference type="OrthoDB" id="5553750at2759"/>
<evidence type="ECO:0000256" key="7">
    <source>
        <dbReference type="ARBA" id="ARBA00023136"/>
    </source>
</evidence>
<evidence type="ECO:0000256" key="6">
    <source>
        <dbReference type="ARBA" id="ARBA00022840"/>
    </source>
</evidence>
<dbReference type="FunFam" id="3.40.50.300:FF:000109">
    <property type="entry name" value="Peroxisomal biogenesis factor 6"/>
    <property type="match status" value="1"/>
</dbReference>
<dbReference type="AlphaFoldDB" id="A0A4V3XCJ1"/>
<evidence type="ECO:0000256" key="8">
    <source>
        <dbReference type="ARBA" id="ARBA00034811"/>
    </source>
</evidence>
<evidence type="ECO:0000313" key="12">
    <source>
        <dbReference type="EMBL" id="THH06073.1"/>
    </source>
</evidence>
<reference evidence="12 13" key="1">
    <citation type="submission" date="2019-02" db="EMBL/GenBank/DDBJ databases">
        <title>Genome sequencing of the rare red list fungi Phellinidium pouzarii.</title>
        <authorList>
            <person name="Buettner E."/>
            <person name="Kellner H."/>
        </authorList>
    </citation>
    <scope>NUCLEOTIDE SEQUENCE [LARGE SCALE GENOMIC DNA]</scope>
    <source>
        <strain evidence="12 13">DSM 108285</strain>
    </source>
</reference>
<keyword evidence="4" id="KW-0547">Nucleotide-binding</keyword>
<dbReference type="GO" id="GO:0016887">
    <property type="term" value="F:ATP hydrolysis activity"/>
    <property type="evidence" value="ECO:0007669"/>
    <property type="project" value="InterPro"/>
</dbReference>
<dbReference type="CDD" id="cd19527">
    <property type="entry name" value="RecA-like_PEX6_r2"/>
    <property type="match status" value="1"/>
</dbReference>
<dbReference type="Gene3D" id="3.40.50.300">
    <property type="entry name" value="P-loop containing nucleotide triphosphate hydrolases"/>
    <property type="match status" value="2"/>
</dbReference>
<evidence type="ECO:0000259" key="11">
    <source>
        <dbReference type="SMART" id="SM00382"/>
    </source>
</evidence>
<dbReference type="InterPro" id="IPR056995">
    <property type="entry name" value="PEX6_4th_dom"/>
</dbReference>
<comment type="similarity">
    <text evidence="2">Belongs to the AAA ATPase family.</text>
</comment>
<dbReference type="GO" id="GO:0005778">
    <property type="term" value="C:peroxisomal membrane"/>
    <property type="evidence" value="ECO:0007669"/>
    <property type="project" value="TreeGrafter"/>
</dbReference>
<dbReference type="InterPro" id="IPR047533">
    <property type="entry name" value="RecA-like_PEX6_r2"/>
</dbReference>
<keyword evidence="3" id="KW-0962">Peroxisome biogenesis</keyword>
<dbReference type="Pfam" id="PF00004">
    <property type="entry name" value="AAA"/>
    <property type="match status" value="2"/>
</dbReference>
<dbReference type="InterPro" id="IPR027417">
    <property type="entry name" value="P-loop_NTPase"/>
</dbReference>
<dbReference type="GO" id="GO:0005829">
    <property type="term" value="C:cytosol"/>
    <property type="evidence" value="ECO:0007669"/>
    <property type="project" value="TreeGrafter"/>
</dbReference>
<dbReference type="InterPro" id="IPR003593">
    <property type="entry name" value="AAA+_ATPase"/>
</dbReference>
<dbReference type="SUPFAM" id="SSF52540">
    <property type="entry name" value="P-loop containing nucleoside triphosphate hydrolases"/>
    <property type="match status" value="2"/>
</dbReference>
<keyword evidence="13" id="KW-1185">Reference proteome</keyword>
<accession>A0A4V3XCJ1</accession>
<protein>
    <recommendedName>
        <fullName evidence="8">Peroxisomal ATPase PEX6</fullName>
    </recommendedName>
    <alternativeName>
        <fullName evidence="9">Peroxin-6</fullName>
    </alternativeName>
</protein>
<proteinExistence type="inferred from homology"/>
<comment type="subcellular location">
    <subcellularLocation>
        <location evidence="1">Membrane</location>
    </subcellularLocation>
</comment>
<organism evidence="12 13">
    <name type="scientific">Phellinidium pouzarii</name>
    <dbReference type="NCBI Taxonomy" id="167371"/>
    <lineage>
        <taxon>Eukaryota</taxon>
        <taxon>Fungi</taxon>
        <taxon>Dikarya</taxon>
        <taxon>Basidiomycota</taxon>
        <taxon>Agaricomycotina</taxon>
        <taxon>Agaricomycetes</taxon>
        <taxon>Hymenochaetales</taxon>
        <taxon>Hymenochaetaceae</taxon>
        <taxon>Phellinidium</taxon>
    </lineage>
</organism>
<dbReference type="FunFam" id="1.10.8.60:FF:000039">
    <property type="entry name" value="peroxisome biogenesis factor 6"/>
    <property type="match status" value="1"/>
</dbReference>
<gene>
    <name evidence="12" type="ORF">EW145_g4336</name>
</gene>